<evidence type="ECO:0000256" key="3">
    <source>
        <dbReference type="ARBA" id="ARBA00023163"/>
    </source>
</evidence>
<evidence type="ECO:0000313" key="5">
    <source>
        <dbReference type="EMBL" id="MQM14901.1"/>
    </source>
</evidence>
<evidence type="ECO:0000256" key="2">
    <source>
        <dbReference type="ARBA" id="ARBA00023015"/>
    </source>
</evidence>
<comment type="caution">
    <text evidence="5">The sequence shown here is derived from an EMBL/GenBank/DDBJ whole genome shotgun (WGS) entry which is preliminary data.</text>
</comment>
<proteinExistence type="inferred from homology"/>
<keyword evidence="6" id="KW-1185">Reference proteome</keyword>
<evidence type="ECO:0000259" key="4">
    <source>
        <dbReference type="PROSITE" id="PS50888"/>
    </source>
</evidence>
<dbReference type="EMBL" id="NMUH01006279">
    <property type="protein sequence ID" value="MQM14901.1"/>
    <property type="molecule type" value="Genomic_DNA"/>
</dbReference>
<dbReference type="PANTHER" id="PTHR46196:SF3">
    <property type="entry name" value="TRANSCRIPTION FACTOR LHW-LIKE ISOFORM X1"/>
    <property type="match status" value="1"/>
</dbReference>
<protein>
    <recommendedName>
        <fullName evidence="4">BHLH domain-containing protein</fullName>
    </recommendedName>
</protein>
<dbReference type="SUPFAM" id="SSF47459">
    <property type="entry name" value="HLH, helix-loop-helix DNA-binding domain"/>
    <property type="match status" value="1"/>
</dbReference>
<sequence>MGTFSELRRSLWNLCHGTPWKYAVFWKLKHRSRMLLTWQDGYCVPTKPRDAVEDISQNGIFNGEAGIISLTCEMDALGGSSTECPIELAVANMSCHLYSLGEGVIGKVAFTGKHHWIFSKSLDSKTPSEYHEEWQVQFAAGIQTILLVPVVPYGVVQLGSLEMVMEDLKIVTYIKDLFSRLQHTNSASFSLDGDPFNPLSSPSSPAGRIFSSFSTASVDQWIQPQLQLSRKKDLVVPKVEQMTKHVPNVNFHNPLSSSVPDDLSLTQNNTQHILGMDMGLCVDGNSWKAIYNAISGSVNEELCIANHSLSSDRSTEDGIPCYSPRSDLKEPHQFNIMQSAIVCSDNEDLQGGYNYCFVKKINDQALGVEDFKEMSSKASDSGLNFPIDSELHKALGSAFLQEHDTCFMDMWFSGENVLSSSFPASKVEENGIHDLASAESSGWLLKQNDTEHLLDAVISSFYASDDSCSNPSRGTSPSDSSGQFGGSCLTNIKLENDALAADNSGLMNHEKSFLLTKHGLFSTSLSGFQSQSKSTSMLMDEEQQNGKGCEQFKRNMKLQCVGKRKAKIVDVHKPRPRDRQLIQDRIKELRDLVPNGSKCSIDALLDRTIKHMLFLQSISSQAEKLKQYAHSKVDGEKRKPTEPAVHQKGASWAYDLGSQTEVCPIVVENLEQPGHMLVEMLCNEYGLFLEIAQVIKHLELTILKGVLENRSHKLWAHFIVELMVRFKAKTCPSLKMVVDNHARCGIHRTVLSRTLLASRGFHRMDILWPLMQLLQRQSCPITSTF</sequence>
<keyword evidence="3" id="KW-0804">Transcription</keyword>
<evidence type="ECO:0000256" key="1">
    <source>
        <dbReference type="ARBA" id="ARBA00005510"/>
    </source>
</evidence>
<dbReference type="GO" id="GO:0003700">
    <property type="term" value="F:DNA-binding transcription factor activity"/>
    <property type="evidence" value="ECO:0007669"/>
    <property type="project" value="InterPro"/>
</dbReference>
<comment type="similarity">
    <text evidence="1">Belongs to the bHLH protein family.</text>
</comment>
<organism evidence="5 6">
    <name type="scientific">Colocasia esculenta</name>
    <name type="common">Wild taro</name>
    <name type="synonym">Arum esculentum</name>
    <dbReference type="NCBI Taxonomy" id="4460"/>
    <lineage>
        <taxon>Eukaryota</taxon>
        <taxon>Viridiplantae</taxon>
        <taxon>Streptophyta</taxon>
        <taxon>Embryophyta</taxon>
        <taxon>Tracheophyta</taxon>
        <taxon>Spermatophyta</taxon>
        <taxon>Magnoliopsida</taxon>
        <taxon>Liliopsida</taxon>
        <taxon>Araceae</taxon>
        <taxon>Aroideae</taxon>
        <taxon>Colocasieae</taxon>
        <taxon>Colocasia</taxon>
    </lineage>
</organism>
<dbReference type="InterPro" id="IPR025610">
    <property type="entry name" value="MYC/MYB_N"/>
</dbReference>
<dbReference type="OrthoDB" id="778365at2759"/>
<dbReference type="Pfam" id="PF14215">
    <property type="entry name" value="bHLH-MYC_N"/>
    <property type="match status" value="1"/>
</dbReference>
<feature type="domain" description="BHLH" evidence="4">
    <location>
        <begin position="566"/>
        <end position="615"/>
    </location>
</feature>
<name>A0A843X5V5_COLES</name>
<keyword evidence="2" id="KW-0805">Transcription regulation</keyword>
<dbReference type="Proteomes" id="UP000652761">
    <property type="component" value="Unassembled WGS sequence"/>
</dbReference>
<accession>A0A843X5V5</accession>
<dbReference type="GO" id="GO:0046983">
    <property type="term" value="F:protein dimerization activity"/>
    <property type="evidence" value="ECO:0007669"/>
    <property type="project" value="InterPro"/>
</dbReference>
<dbReference type="PANTHER" id="PTHR46196">
    <property type="entry name" value="TRANSCRIPTION FACTOR BHLH155-LIKE ISOFORM X1-RELATED"/>
    <property type="match status" value="1"/>
</dbReference>
<dbReference type="Pfam" id="PF23176">
    <property type="entry name" value="bHLH_LHW"/>
    <property type="match status" value="1"/>
</dbReference>
<evidence type="ECO:0000313" key="6">
    <source>
        <dbReference type="Proteomes" id="UP000652761"/>
    </source>
</evidence>
<dbReference type="PROSITE" id="PS50888">
    <property type="entry name" value="BHLH"/>
    <property type="match status" value="1"/>
</dbReference>
<reference evidence="5" key="1">
    <citation type="submission" date="2017-07" db="EMBL/GenBank/DDBJ databases">
        <title>Taro Niue Genome Assembly and Annotation.</title>
        <authorList>
            <person name="Atibalentja N."/>
            <person name="Keating K."/>
            <person name="Fields C.J."/>
        </authorList>
    </citation>
    <scope>NUCLEOTIDE SEQUENCE</scope>
    <source>
        <strain evidence="5">Niue_2</strain>
        <tissue evidence="5">Leaf</tissue>
    </source>
</reference>
<dbReference type="AlphaFoldDB" id="A0A843X5V5"/>
<dbReference type="InterPro" id="IPR043561">
    <property type="entry name" value="LHW-like"/>
</dbReference>
<dbReference type="InterPro" id="IPR011598">
    <property type="entry name" value="bHLH_dom"/>
</dbReference>
<dbReference type="InterPro" id="IPR036638">
    <property type="entry name" value="HLH_DNA-bd_sf"/>
</dbReference>
<gene>
    <name evidence="5" type="ORF">Taro_047842</name>
</gene>